<protein>
    <recommendedName>
        <fullName evidence="7">Pyroglutamyl-peptidase I</fullName>
    </recommendedName>
</protein>
<evidence type="ECO:0008006" key="7">
    <source>
        <dbReference type="Google" id="ProtNLM"/>
    </source>
</evidence>
<dbReference type="AlphaFoldDB" id="A0A9Q3DCZ0"/>
<dbReference type="Proteomes" id="UP000765509">
    <property type="component" value="Unassembled WGS sequence"/>
</dbReference>
<dbReference type="GO" id="GO:0006508">
    <property type="term" value="P:proteolysis"/>
    <property type="evidence" value="ECO:0007669"/>
    <property type="project" value="UniProtKB-KW"/>
</dbReference>
<dbReference type="SUPFAM" id="SSF53182">
    <property type="entry name" value="Pyrrolidone carboxyl peptidase (pyroglutamate aminopeptidase)"/>
    <property type="match status" value="1"/>
</dbReference>
<evidence type="ECO:0000313" key="5">
    <source>
        <dbReference type="EMBL" id="MBW0499503.1"/>
    </source>
</evidence>
<dbReference type="InterPro" id="IPR016125">
    <property type="entry name" value="Peptidase_C15-like"/>
</dbReference>
<dbReference type="PANTHER" id="PTHR23402:SF1">
    <property type="entry name" value="PYROGLUTAMYL-PEPTIDASE I"/>
    <property type="match status" value="1"/>
</dbReference>
<dbReference type="Pfam" id="PF01470">
    <property type="entry name" value="Peptidase_C15"/>
    <property type="match status" value="1"/>
</dbReference>
<keyword evidence="3" id="KW-0378">Hydrolase</keyword>
<evidence type="ECO:0000256" key="1">
    <source>
        <dbReference type="ARBA" id="ARBA00006641"/>
    </source>
</evidence>
<proteinExistence type="inferred from homology"/>
<sequence length="220" mass="24780">MSEHKDTLKVLITGFGAFNDHETNPSFEVVKGLPRSIFVGSRRLELVVHPEPVKVAYRTVRKLLPELYAQHESIDLVIHLGLDELSQGEYSLEKLARKKGYDSKDVDGIIGDQVNFEAGWEDWGDGPDDLKTSIEVEKVIENLKDKLESDVKIRSSNDAGHYLCEYIYYGSLFHFSSVLKKSRLPVTFLHVPASVEARAIERGRRILLEVIGSIVLLGFA</sequence>
<gene>
    <name evidence="5" type="ORF">O181_039218</name>
</gene>
<keyword evidence="4" id="KW-0788">Thiol protease</keyword>
<organism evidence="5 6">
    <name type="scientific">Austropuccinia psidii MF-1</name>
    <dbReference type="NCBI Taxonomy" id="1389203"/>
    <lineage>
        <taxon>Eukaryota</taxon>
        <taxon>Fungi</taxon>
        <taxon>Dikarya</taxon>
        <taxon>Basidiomycota</taxon>
        <taxon>Pucciniomycotina</taxon>
        <taxon>Pucciniomycetes</taxon>
        <taxon>Pucciniales</taxon>
        <taxon>Sphaerophragmiaceae</taxon>
        <taxon>Austropuccinia</taxon>
    </lineage>
</organism>
<evidence type="ECO:0000256" key="3">
    <source>
        <dbReference type="ARBA" id="ARBA00022801"/>
    </source>
</evidence>
<comment type="caution">
    <text evidence="5">The sequence shown here is derived from an EMBL/GenBank/DDBJ whole genome shotgun (WGS) entry which is preliminary data.</text>
</comment>
<evidence type="ECO:0000256" key="2">
    <source>
        <dbReference type="ARBA" id="ARBA00022670"/>
    </source>
</evidence>
<name>A0A9Q3DCZ0_9BASI</name>
<dbReference type="OrthoDB" id="407146at2759"/>
<evidence type="ECO:0000256" key="4">
    <source>
        <dbReference type="ARBA" id="ARBA00022807"/>
    </source>
</evidence>
<keyword evidence="2" id="KW-0645">Protease</keyword>
<evidence type="ECO:0000313" key="6">
    <source>
        <dbReference type="Proteomes" id="UP000765509"/>
    </source>
</evidence>
<dbReference type="EMBL" id="AVOT02015298">
    <property type="protein sequence ID" value="MBW0499503.1"/>
    <property type="molecule type" value="Genomic_DNA"/>
</dbReference>
<dbReference type="PANTHER" id="PTHR23402">
    <property type="entry name" value="PROTEASE FAMILY C15 PYROGLUTAMYL-PEPTIDASE I-RELATED"/>
    <property type="match status" value="1"/>
</dbReference>
<reference evidence="5" key="1">
    <citation type="submission" date="2021-03" db="EMBL/GenBank/DDBJ databases">
        <title>Draft genome sequence of rust myrtle Austropuccinia psidii MF-1, a brazilian biotype.</title>
        <authorList>
            <person name="Quecine M.C."/>
            <person name="Pachon D.M.R."/>
            <person name="Bonatelli M.L."/>
            <person name="Correr F.H."/>
            <person name="Franceschini L.M."/>
            <person name="Leite T.F."/>
            <person name="Margarido G.R.A."/>
            <person name="Almeida C.A."/>
            <person name="Ferrarezi J.A."/>
            <person name="Labate C.A."/>
        </authorList>
    </citation>
    <scope>NUCLEOTIDE SEQUENCE</scope>
    <source>
        <strain evidence="5">MF-1</strain>
    </source>
</reference>
<dbReference type="InterPro" id="IPR036440">
    <property type="entry name" value="Peptidase_C15-like_sf"/>
</dbReference>
<dbReference type="GO" id="GO:0008234">
    <property type="term" value="F:cysteine-type peptidase activity"/>
    <property type="evidence" value="ECO:0007669"/>
    <property type="project" value="UniProtKB-KW"/>
</dbReference>
<keyword evidence="6" id="KW-1185">Reference proteome</keyword>
<dbReference type="Gene3D" id="3.40.630.20">
    <property type="entry name" value="Peptidase C15, pyroglutamyl peptidase I-like"/>
    <property type="match status" value="1"/>
</dbReference>
<accession>A0A9Q3DCZ0</accession>
<comment type="similarity">
    <text evidence="1">Belongs to the peptidase C15 family.</text>
</comment>